<reference evidence="2 3" key="1">
    <citation type="submission" date="2023-09" db="EMBL/GenBank/DDBJ databases">
        <authorList>
            <person name="Qi X."/>
        </authorList>
    </citation>
    <scope>NUCLEOTIDE SEQUENCE [LARGE SCALE GENOMIC DNA]</scope>
    <source>
        <strain evidence="2 3">S1-1</strain>
    </source>
</reference>
<dbReference type="InterPro" id="IPR013783">
    <property type="entry name" value="Ig-like_fold"/>
</dbReference>
<keyword evidence="1" id="KW-0732">Signal</keyword>
<evidence type="ECO:0008006" key="4">
    <source>
        <dbReference type="Google" id="ProtNLM"/>
    </source>
</evidence>
<dbReference type="Gene3D" id="2.60.40.10">
    <property type="entry name" value="Immunoglobulins"/>
    <property type="match status" value="1"/>
</dbReference>
<feature type="chain" id="PRO_5046959973" description="GlyGly-CTERM sorting domain-containing protein" evidence="1">
    <location>
        <begin position="22"/>
        <end position="749"/>
    </location>
</feature>
<dbReference type="Gene3D" id="2.60.40.3010">
    <property type="match status" value="1"/>
</dbReference>
<protein>
    <recommendedName>
        <fullName evidence="4">GlyGly-CTERM sorting domain-containing protein</fullName>
    </recommendedName>
</protein>
<sequence>MKFKFLNTAITGGLLSVTCFANVAYANIISTEECRAANIESRGSCLSVSQWHENSDDFGGLRQSGYADDLYYVVSKTGVYDKNLSYEVIPGYHWATYEEQAERLDAYRAVNHYSTISDRNYHNLAGWSNYTYNGIERRYFVYANTAENTRVLAVGAREYQNISSSLSYNTDYTDETLETVDTWAGFVLIKDAEVPLNEENFEPAVSLSVEQNGNPMSVVDAQGGTVTVTVTINDANQLDNHNVTWNVGNTPLLDLRLDGNERTFEFDPDALGSVGTFGLSVEVSESNTTEVYGFSVDAQIVVEASLAELGADTDADNDGIFDAVEGYTDTDQDGIADYLDSDSNKKLLPIGDEQSMQTIDGLQLKLGDVALSSYGSASTTAVIEYEDIANHGGEDGAAVDNSIDKLYNALSSIINFTVSGLSFSGDSAVVVIPLASGDTIIESAVYRKYTEDDGWFTFVEDDANSIQSSLKDEQGACPPPLATEYINGLVVGNECIQLLIEDGGANDTDGQANRLVKGTGVLAVIKNIPPNIVVENNFTVDEESTVTIDALATTDAEGDDMVFLWLQIAGTPVSLSGENEPVLSFDVPSISSPETLTFRLIVSDGNNIPSVDIDVNVVPFNDAPTLTIDGAGTYEEADVVMLTAVANDENNDSITYHWEQVSGPTVALLEKEPTDSKPEDNRLSFTAPLADATTSLEFKVTVSDGVETVSETAVVVINAREPLDSSDGGSMGWMLALIALGAFRRKLFN</sequence>
<dbReference type="RefSeq" id="WP_348394569.1">
    <property type="nucleotide sequence ID" value="NZ_CP136600.1"/>
</dbReference>
<keyword evidence="3" id="KW-1185">Reference proteome</keyword>
<accession>A0ABZ0GJQ7</accession>
<evidence type="ECO:0000313" key="2">
    <source>
        <dbReference type="EMBL" id="WOH35753.1"/>
    </source>
</evidence>
<organism evidence="2 3">
    <name type="scientific">Thalassotalea fonticola</name>
    <dbReference type="NCBI Taxonomy" id="3065649"/>
    <lineage>
        <taxon>Bacteria</taxon>
        <taxon>Pseudomonadati</taxon>
        <taxon>Pseudomonadota</taxon>
        <taxon>Gammaproteobacteria</taxon>
        <taxon>Alteromonadales</taxon>
        <taxon>Colwelliaceae</taxon>
        <taxon>Thalassotalea</taxon>
    </lineage>
</organism>
<feature type="signal peptide" evidence="1">
    <location>
        <begin position="1"/>
        <end position="21"/>
    </location>
</feature>
<proteinExistence type="predicted"/>
<gene>
    <name evidence="2" type="ORF">RI844_10195</name>
</gene>
<dbReference type="EMBL" id="CP136600">
    <property type="protein sequence ID" value="WOH35753.1"/>
    <property type="molecule type" value="Genomic_DNA"/>
</dbReference>
<evidence type="ECO:0000256" key="1">
    <source>
        <dbReference type="SAM" id="SignalP"/>
    </source>
</evidence>
<evidence type="ECO:0000313" key="3">
    <source>
        <dbReference type="Proteomes" id="UP001301442"/>
    </source>
</evidence>
<name>A0ABZ0GJQ7_9GAMM</name>
<dbReference type="Pfam" id="PF22352">
    <property type="entry name" value="K319L-like_PKD"/>
    <property type="match status" value="2"/>
</dbReference>
<dbReference type="Proteomes" id="UP001301442">
    <property type="component" value="Chromosome"/>
</dbReference>